<dbReference type="InterPro" id="IPR014721">
    <property type="entry name" value="Ribsml_uS5_D2-typ_fold_subgr"/>
</dbReference>
<evidence type="ECO:0000256" key="2">
    <source>
        <dbReference type="ARBA" id="ARBA00022722"/>
    </source>
</evidence>
<keyword evidence="3" id="KW-0255">Endonuclease</keyword>
<evidence type="ECO:0000256" key="3">
    <source>
        <dbReference type="ARBA" id="ARBA00022759"/>
    </source>
</evidence>
<name>A0A1J4VC21_9BACT</name>
<reference evidence="6 7" key="1">
    <citation type="journal article" date="2016" name="Environ. Microbiol.">
        <title>Genomic resolution of a cold subsurface aquifer community provides metabolic insights for novel microbes adapted to high CO concentrations.</title>
        <authorList>
            <person name="Probst A.J."/>
            <person name="Castelle C.J."/>
            <person name="Singh A."/>
            <person name="Brown C.T."/>
            <person name="Anantharaman K."/>
            <person name="Sharon I."/>
            <person name="Hug L.A."/>
            <person name="Burstein D."/>
            <person name="Emerson J.B."/>
            <person name="Thomas B.C."/>
            <person name="Banfield J.F."/>
        </authorList>
    </citation>
    <scope>NUCLEOTIDE SEQUENCE [LARGE SCALE GENOMIC DNA]</scope>
    <source>
        <strain evidence="6">CG1_02_47_685</strain>
    </source>
</reference>
<dbReference type="InterPro" id="IPR000100">
    <property type="entry name" value="RNase_P"/>
</dbReference>
<proteinExistence type="predicted"/>
<gene>
    <name evidence="6" type="ORF">AUJ44_03280</name>
</gene>
<evidence type="ECO:0000256" key="1">
    <source>
        <dbReference type="ARBA" id="ARBA00022694"/>
    </source>
</evidence>
<accession>A0A1J4VC21</accession>
<dbReference type="SUPFAM" id="SSF54211">
    <property type="entry name" value="Ribosomal protein S5 domain 2-like"/>
    <property type="match status" value="1"/>
</dbReference>
<dbReference type="GO" id="GO:0004526">
    <property type="term" value="F:ribonuclease P activity"/>
    <property type="evidence" value="ECO:0007669"/>
    <property type="project" value="InterPro"/>
</dbReference>
<comment type="caution">
    <text evidence="6">The sequence shown here is derived from an EMBL/GenBank/DDBJ whole genome shotgun (WGS) entry which is preliminary data.</text>
</comment>
<evidence type="ECO:0000313" key="6">
    <source>
        <dbReference type="EMBL" id="OIO32102.1"/>
    </source>
</evidence>
<evidence type="ECO:0000313" key="7">
    <source>
        <dbReference type="Proteomes" id="UP000183206"/>
    </source>
</evidence>
<sequence length="113" mass="13385">MLPQNKRVDSETLAFLLTQKPSKIGQTEYLRVLVYKNTDSHKLPRICFIAPKKKYKKATTRNLLKRRGFSLVEEHKKLFKNGYIYIFFFQSKITTFFVIKKEIEALLKKINIA</sequence>
<keyword evidence="4" id="KW-0378">Hydrolase</keyword>
<evidence type="ECO:0000256" key="4">
    <source>
        <dbReference type="ARBA" id="ARBA00022801"/>
    </source>
</evidence>
<evidence type="ECO:0000256" key="5">
    <source>
        <dbReference type="ARBA" id="ARBA00022884"/>
    </source>
</evidence>
<organism evidence="6 7">
    <name type="scientific">Candidatus Nomurabacteria bacterium CG1_02_47_685</name>
    <dbReference type="NCBI Taxonomy" id="1805282"/>
    <lineage>
        <taxon>Bacteria</taxon>
        <taxon>Candidatus Nomuraibacteriota</taxon>
    </lineage>
</organism>
<dbReference type="InterPro" id="IPR020568">
    <property type="entry name" value="Ribosomal_Su5_D2-typ_SF"/>
</dbReference>
<keyword evidence="2" id="KW-0540">Nuclease</keyword>
<keyword evidence="1" id="KW-0819">tRNA processing</keyword>
<dbReference type="AlphaFoldDB" id="A0A1J4VC21"/>
<keyword evidence="5" id="KW-0694">RNA-binding</keyword>
<dbReference type="Proteomes" id="UP000183206">
    <property type="component" value="Unassembled WGS sequence"/>
</dbReference>
<dbReference type="Pfam" id="PF00825">
    <property type="entry name" value="Ribonuclease_P"/>
    <property type="match status" value="1"/>
</dbReference>
<dbReference type="Gene3D" id="3.30.230.10">
    <property type="match status" value="1"/>
</dbReference>
<protein>
    <submittedName>
        <fullName evidence="6">Uncharacterized protein</fullName>
    </submittedName>
</protein>
<dbReference type="EMBL" id="MNVO01000048">
    <property type="protein sequence ID" value="OIO32102.1"/>
    <property type="molecule type" value="Genomic_DNA"/>
</dbReference>
<dbReference type="GO" id="GO:0000049">
    <property type="term" value="F:tRNA binding"/>
    <property type="evidence" value="ECO:0007669"/>
    <property type="project" value="InterPro"/>
</dbReference>
<dbReference type="GO" id="GO:0008033">
    <property type="term" value="P:tRNA processing"/>
    <property type="evidence" value="ECO:0007669"/>
    <property type="project" value="UniProtKB-KW"/>
</dbReference>
<dbReference type="STRING" id="1805282.AUJ44_03280"/>